<name>A0A7Z0DSZ3_9ACTN</name>
<sequence length="182" mass="19459">MDQIEPPAQSSGKPATRPLTIKLAVIGMWVGALMTALNVLVAYVETIAANQTLYEDYGANEVLMDRLVHTGVWLAVGIAAALAFVEIVLWVTMALTNLHGFKWARIVATVLGILGFLISAGGLATSVIYDAVVAVSVIHAIVTQILSVAILVLLWRPGSSAYYQARTLDRAQRVTSEAASIR</sequence>
<dbReference type="RefSeq" id="WP_179660956.1">
    <property type="nucleotide sequence ID" value="NZ_JACBZR010000001.1"/>
</dbReference>
<keyword evidence="1" id="KW-0812">Transmembrane</keyword>
<protein>
    <recommendedName>
        <fullName evidence="4">DUF2127 domain-containing protein</fullName>
    </recommendedName>
</protein>
<keyword evidence="3" id="KW-1185">Reference proteome</keyword>
<proteinExistence type="predicted"/>
<feature type="transmembrane region" description="Helical" evidence="1">
    <location>
        <begin position="21"/>
        <end position="44"/>
    </location>
</feature>
<dbReference type="Proteomes" id="UP000564496">
    <property type="component" value="Unassembled WGS sequence"/>
</dbReference>
<gene>
    <name evidence="2" type="ORF">BJ988_005447</name>
</gene>
<keyword evidence="1" id="KW-0472">Membrane</keyword>
<dbReference type="EMBL" id="JACBZR010000001">
    <property type="protein sequence ID" value="NYI80799.1"/>
    <property type="molecule type" value="Genomic_DNA"/>
</dbReference>
<evidence type="ECO:0000256" key="1">
    <source>
        <dbReference type="SAM" id="Phobius"/>
    </source>
</evidence>
<evidence type="ECO:0008006" key="4">
    <source>
        <dbReference type="Google" id="ProtNLM"/>
    </source>
</evidence>
<feature type="transmembrane region" description="Helical" evidence="1">
    <location>
        <begin position="72"/>
        <end position="91"/>
    </location>
</feature>
<feature type="transmembrane region" description="Helical" evidence="1">
    <location>
        <begin position="131"/>
        <end position="155"/>
    </location>
</feature>
<accession>A0A7Z0DSZ3</accession>
<organism evidence="2 3">
    <name type="scientific">Nocardioides panzhihuensis</name>
    <dbReference type="NCBI Taxonomy" id="860243"/>
    <lineage>
        <taxon>Bacteria</taxon>
        <taxon>Bacillati</taxon>
        <taxon>Actinomycetota</taxon>
        <taxon>Actinomycetes</taxon>
        <taxon>Propionibacteriales</taxon>
        <taxon>Nocardioidaceae</taxon>
        <taxon>Nocardioides</taxon>
    </lineage>
</organism>
<feature type="transmembrane region" description="Helical" evidence="1">
    <location>
        <begin position="103"/>
        <end position="125"/>
    </location>
</feature>
<comment type="caution">
    <text evidence="2">The sequence shown here is derived from an EMBL/GenBank/DDBJ whole genome shotgun (WGS) entry which is preliminary data.</text>
</comment>
<evidence type="ECO:0000313" key="3">
    <source>
        <dbReference type="Proteomes" id="UP000564496"/>
    </source>
</evidence>
<keyword evidence="1" id="KW-1133">Transmembrane helix</keyword>
<dbReference type="AlphaFoldDB" id="A0A7Z0DSZ3"/>
<evidence type="ECO:0000313" key="2">
    <source>
        <dbReference type="EMBL" id="NYI80799.1"/>
    </source>
</evidence>
<reference evidence="2 3" key="1">
    <citation type="submission" date="2020-07" db="EMBL/GenBank/DDBJ databases">
        <title>Sequencing the genomes of 1000 actinobacteria strains.</title>
        <authorList>
            <person name="Klenk H.-P."/>
        </authorList>
    </citation>
    <scope>NUCLEOTIDE SEQUENCE [LARGE SCALE GENOMIC DNA]</scope>
    <source>
        <strain evidence="2 3">DSM 26487</strain>
    </source>
</reference>